<dbReference type="RefSeq" id="WP_133229268.1">
    <property type="nucleotide sequence ID" value="NZ_SOZE01000008.1"/>
</dbReference>
<gene>
    <name evidence="1" type="ORF">E2R66_10025</name>
</gene>
<evidence type="ECO:0000313" key="1">
    <source>
        <dbReference type="EMBL" id="TFF37918.1"/>
    </source>
</evidence>
<proteinExistence type="predicted"/>
<dbReference type="Proteomes" id="UP000297540">
    <property type="component" value="Unassembled WGS sequence"/>
</dbReference>
<dbReference type="EMBL" id="SOZE01000008">
    <property type="protein sequence ID" value="TFF37918.1"/>
    <property type="molecule type" value="Genomic_DNA"/>
</dbReference>
<reference evidence="1 2" key="1">
    <citation type="journal article" date="2017" name="Int. J. Syst. Evol. Microbiol.">
        <title>Mucilaginibacterpsychrotolerans sp. nov., isolated from peatlands.</title>
        <authorList>
            <person name="Deng Y."/>
            <person name="Shen L."/>
            <person name="Xu B."/>
            <person name="Liu Y."/>
            <person name="Gu Z."/>
            <person name="Liu H."/>
            <person name="Zhou Y."/>
        </authorList>
    </citation>
    <scope>NUCLEOTIDE SEQUENCE [LARGE SCALE GENOMIC DNA]</scope>
    <source>
        <strain evidence="1 2">NH7-4</strain>
    </source>
</reference>
<name>A0A4Y8SG62_9SPHI</name>
<dbReference type="AlphaFoldDB" id="A0A4Y8SG62"/>
<evidence type="ECO:0000313" key="2">
    <source>
        <dbReference type="Proteomes" id="UP000297540"/>
    </source>
</evidence>
<accession>A0A4Y8SG62</accession>
<protein>
    <submittedName>
        <fullName evidence="1">Uncharacterized protein</fullName>
    </submittedName>
</protein>
<comment type="caution">
    <text evidence="1">The sequence shown here is derived from an EMBL/GenBank/DDBJ whole genome shotgun (WGS) entry which is preliminary data.</text>
</comment>
<organism evidence="1 2">
    <name type="scientific">Mucilaginibacter psychrotolerans</name>
    <dbReference type="NCBI Taxonomy" id="1524096"/>
    <lineage>
        <taxon>Bacteria</taxon>
        <taxon>Pseudomonadati</taxon>
        <taxon>Bacteroidota</taxon>
        <taxon>Sphingobacteriia</taxon>
        <taxon>Sphingobacteriales</taxon>
        <taxon>Sphingobacteriaceae</taxon>
        <taxon>Mucilaginibacter</taxon>
    </lineage>
</organism>
<sequence length="63" mass="7216">MAKLSSLDFLAICIAAYLNGETQADKNKFLDFAYTKLHNEFREIELLEVEKVEIALSHIKETV</sequence>
<keyword evidence="2" id="KW-1185">Reference proteome</keyword>